<dbReference type="GO" id="GO:0005737">
    <property type="term" value="C:cytoplasm"/>
    <property type="evidence" value="ECO:0007669"/>
    <property type="project" value="TreeGrafter"/>
</dbReference>
<dbReference type="InterPro" id="IPR007557">
    <property type="entry name" value="PSP1_C"/>
</dbReference>
<dbReference type="RefSeq" id="XP_060291187.1">
    <property type="nucleotide sequence ID" value="XM_060442761.1"/>
</dbReference>
<dbReference type="EMBL" id="JAUIRO010000007">
    <property type="protein sequence ID" value="KAK0706093.1"/>
    <property type="molecule type" value="Genomic_DNA"/>
</dbReference>
<comment type="caution">
    <text evidence="2">The sequence shown here is derived from an EMBL/GenBank/DDBJ whole genome shotgun (WGS) entry which is preliminary data.</text>
</comment>
<sequence>MPGWDRFRFSIKRKRSARSASSAGSAVSARTLGSQVSDDANGPIYSTLQALLDMLWDFPRSFSKDTRFGNINLSLETFRDQVAQAQSCIYDAAESVVGGSKLTTSKDAYMYLTVVNADSVGVDYVHSQLVILYDDTRLLLKEFSPDAVQQGIGKRQQLSRDEAYDEFAQKVASLRQRFEGWSSRHLSIPSQLSPSALQAASSPNSIPQIYGSAFGLIPNPIARLPPHHIFHIIVFKNERPGLFYTSPTEDSIAIKRGDQVVVSTDDTGGEDFGLAFRCDIAPDTARDVLHRHVINHQQLLARLSSLTWASIPQTPGREDFVLTEADRPRRVLRLASEDEIADAETGKKKREEEVMKYFKGYDTTRTMASDPSGRLATLGFEVLDAEFQSDYKKLRLYCVRNQGCYGLQNFAAGLCEKYNVAVELREFLHLGSDLPVSSQVADSTLGSTGRGARRRKLSGLSWFG</sequence>
<evidence type="ECO:0000313" key="3">
    <source>
        <dbReference type="Proteomes" id="UP001172101"/>
    </source>
</evidence>
<dbReference type="AlphaFoldDB" id="A0AA39ZYR0"/>
<dbReference type="PANTHER" id="PTHR43830">
    <property type="entry name" value="PROTEIN PSP1"/>
    <property type="match status" value="1"/>
</dbReference>
<protein>
    <recommendedName>
        <fullName evidence="1">PSP1 C-terminal domain-containing protein</fullName>
    </recommendedName>
</protein>
<dbReference type="GeneID" id="85326031"/>
<gene>
    <name evidence="2" type="ORF">B0T26DRAFT_725414</name>
</gene>
<evidence type="ECO:0000313" key="2">
    <source>
        <dbReference type="EMBL" id="KAK0706093.1"/>
    </source>
</evidence>
<keyword evidence="3" id="KW-1185">Reference proteome</keyword>
<evidence type="ECO:0000259" key="1">
    <source>
        <dbReference type="PROSITE" id="PS51411"/>
    </source>
</evidence>
<dbReference type="PANTHER" id="PTHR43830:SF3">
    <property type="entry name" value="PROTEIN PSP1"/>
    <property type="match status" value="1"/>
</dbReference>
<dbReference type="PROSITE" id="PS51411">
    <property type="entry name" value="PSP1_C"/>
    <property type="match status" value="1"/>
</dbReference>
<accession>A0AA39ZYR0</accession>
<reference evidence="2" key="1">
    <citation type="submission" date="2023-06" db="EMBL/GenBank/DDBJ databases">
        <title>Genome-scale phylogeny and comparative genomics of the fungal order Sordariales.</title>
        <authorList>
            <consortium name="Lawrence Berkeley National Laboratory"/>
            <person name="Hensen N."/>
            <person name="Bonometti L."/>
            <person name="Westerberg I."/>
            <person name="Brannstrom I.O."/>
            <person name="Guillou S."/>
            <person name="Cros-Aarteil S."/>
            <person name="Calhoun S."/>
            <person name="Haridas S."/>
            <person name="Kuo A."/>
            <person name="Mondo S."/>
            <person name="Pangilinan J."/>
            <person name="Riley R."/>
            <person name="LaButti K."/>
            <person name="Andreopoulos B."/>
            <person name="Lipzen A."/>
            <person name="Chen C."/>
            <person name="Yanf M."/>
            <person name="Daum C."/>
            <person name="Ng V."/>
            <person name="Clum A."/>
            <person name="Steindorff A."/>
            <person name="Ohm R."/>
            <person name="Martin F."/>
            <person name="Silar P."/>
            <person name="Natvig D."/>
            <person name="Lalanne C."/>
            <person name="Gautier V."/>
            <person name="Ament-velasquez S.L."/>
            <person name="Kruys A."/>
            <person name="Hutchinson M.I."/>
            <person name="Powell A.J."/>
            <person name="Barry K."/>
            <person name="Miller A.N."/>
            <person name="Grigoriev I.V."/>
            <person name="Debuchy R."/>
            <person name="Gladieux P."/>
            <person name="Thoren M.H."/>
            <person name="Johannesson H."/>
        </authorList>
    </citation>
    <scope>NUCLEOTIDE SEQUENCE</scope>
    <source>
        <strain evidence="2">SMH2392-1A</strain>
    </source>
</reference>
<organism evidence="2 3">
    <name type="scientific">Lasiosphaeria miniovina</name>
    <dbReference type="NCBI Taxonomy" id="1954250"/>
    <lineage>
        <taxon>Eukaryota</taxon>
        <taxon>Fungi</taxon>
        <taxon>Dikarya</taxon>
        <taxon>Ascomycota</taxon>
        <taxon>Pezizomycotina</taxon>
        <taxon>Sordariomycetes</taxon>
        <taxon>Sordariomycetidae</taxon>
        <taxon>Sordariales</taxon>
        <taxon>Lasiosphaeriaceae</taxon>
        <taxon>Lasiosphaeria</taxon>
    </lineage>
</organism>
<name>A0AA39ZYR0_9PEZI</name>
<dbReference type="Proteomes" id="UP001172101">
    <property type="component" value="Unassembled WGS sequence"/>
</dbReference>
<dbReference type="InterPro" id="IPR047767">
    <property type="entry name" value="PSP1-like"/>
</dbReference>
<proteinExistence type="predicted"/>
<feature type="domain" description="PSP1 C-terminal" evidence="1">
    <location>
        <begin position="329"/>
        <end position="427"/>
    </location>
</feature>